<feature type="compositionally biased region" description="Acidic residues" evidence="1">
    <location>
        <begin position="94"/>
        <end position="104"/>
    </location>
</feature>
<evidence type="ECO:0000313" key="2">
    <source>
        <dbReference type="EMBL" id="MBB5958547.1"/>
    </source>
</evidence>
<evidence type="ECO:0000256" key="1">
    <source>
        <dbReference type="SAM" id="MobiDB-lite"/>
    </source>
</evidence>
<dbReference type="SUPFAM" id="SSF47336">
    <property type="entry name" value="ACP-like"/>
    <property type="match status" value="1"/>
</dbReference>
<organism evidence="2 3">
    <name type="scientific">Saccharothrix tamanrassetensis</name>
    <dbReference type="NCBI Taxonomy" id="1051531"/>
    <lineage>
        <taxon>Bacteria</taxon>
        <taxon>Bacillati</taxon>
        <taxon>Actinomycetota</taxon>
        <taxon>Actinomycetes</taxon>
        <taxon>Pseudonocardiales</taxon>
        <taxon>Pseudonocardiaceae</taxon>
        <taxon>Saccharothrix</taxon>
    </lineage>
</organism>
<sequence length="117" mass="12874">MSDNNLAAKVDLTLVDEVEEMVRNTAQLICSEQPDVPEPQSLVDLDSFSMVQILLELENTTGMKLLERFENFQEGETFRDLAAFIVRLAAEDDAAAEAGEEGEQPEAAAEKQGATRN</sequence>
<dbReference type="Proteomes" id="UP000547510">
    <property type="component" value="Unassembled WGS sequence"/>
</dbReference>
<dbReference type="Gene3D" id="1.10.1200.10">
    <property type="entry name" value="ACP-like"/>
    <property type="match status" value="1"/>
</dbReference>
<name>A0A841CR79_9PSEU</name>
<dbReference type="InterPro" id="IPR036736">
    <property type="entry name" value="ACP-like_sf"/>
</dbReference>
<evidence type="ECO:0000313" key="3">
    <source>
        <dbReference type="Proteomes" id="UP000547510"/>
    </source>
</evidence>
<comment type="caution">
    <text evidence="2">The sequence shown here is derived from an EMBL/GenBank/DDBJ whole genome shotgun (WGS) entry which is preliminary data.</text>
</comment>
<dbReference type="EMBL" id="JACHJN010000008">
    <property type="protein sequence ID" value="MBB5958547.1"/>
    <property type="molecule type" value="Genomic_DNA"/>
</dbReference>
<feature type="compositionally biased region" description="Low complexity" evidence="1">
    <location>
        <begin position="105"/>
        <end position="117"/>
    </location>
</feature>
<dbReference type="AlphaFoldDB" id="A0A841CR79"/>
<keyword evidence="3" id="KW-1185">Reference proteome</keyword>
<proteinExistence type="predicted"/>
<reference evidence="2 3" key="1">
    <citation type="submission" date="2020-08" db="EMBL/GenBank/DDBJ databases">
        <title>Genomic Encyclopedia of Type Strains, Phase III (KMG-III): the genomes of soil and plant-associated and newly described type strains.</title>
        <authorList>
            <person name="Whitman W."/>
        </authorList>
    </citation>
    <scope>NUCLEOTIDE SEQUENCE [LARGE SCALE GENOMIC DNA]</scope>
    <source>
        <strain evidence="2 3">CECT 8640</strain>
    </source>
</reference>
<dbReference type="RefSeq" id="WP_184694585.1">
    <property type="nucleotide sequence ID" value="NZ_JACHJN010000008.1"/>
</dbReference>
<protein>
    <submittedName>
        <fullName evidence="2">Acyl carrier protein</fullName>
    </submittedName>
</protein>
<accession>A0A841CR79</accession>
<gene>
    <name evidence="2" type="ORF">FHS29_005155</name>
</gene>
<feature type="region of interest" description="Disordered" evidence="1">
    <location>
        <begin position="94"/>
        <end position="117"/>
    </location>
</feature>